<evidence type="ECO:0000313" key="1">
    <source>
        <dbReference type="EMBL" id="CAD8150762.1"/>
    </source>
</evidence>
<proteinExistence type="predicted"/>
<gene>
    <name evidence="1" type="ORF">PPENT_87.1.T0210003</name>
</gene>
<protein>
    <submittedName>
        <fullName evidence="1">Uncharacterized protein</fullName>
    </submittedName>
</protein>
<organism evidence="1 2">
    <name type="scientific">Paramecium pentaurelia</name>
    <dbReference type="NCBI Taxonomy" id="43138"/>
    <lineage>
        <taxon>Eukaryota</taxon>
        <taxon>Sar</taxon>
        <taxon>Alveolata</taxon>
        <taxon>Ciliophora</taxon>
        <taxon>Intramacronucleata</taxon>
        <taxon>Oligohymenophorea</taxon>
        <taxon>Peniculida</taxon>
        <taxon>Parameciidae</taxon>
        <taxon>Paramecium</taxon>
    </lineage>
</organism>
<comment type="caution">
    <text evidence="1">The sequence shown here is derived from an EMBL/GenBank/DDBJ whole genome shotgun (WGS) entry which is preliminary data.</text>
</comment>
<dbReference type="AlphaFoldDB" id="A0A8S1TI46"/>
<keyword evidence="2" id="KW-1185">Reference proteome</keyword>
<accession>A0A8S1TI46</accession>
<dbReference type="EMBL" id="CAJJDO010000021">
    <property type="protein sequence ID" value="CAD8150762.1"/>
    <property type="molecule type" value="Genomic_DNA"/>
</dbReference>
<dbReference type="Proteomes" id="UP000689195">
    <property type="component" value="Unassembled WGS sequence"/>
</dbReference>
<sequence>MTNNTSAKSDIQKNGLLTNMNRACILKKLLLQLIIKFQIMFLQNLFNDQIIQAFVKHISIRSNINKQNKIYDYDNSINPSSFETLVWDSRIY</sequence>
<reference evidence="1" key="1">
    <citation type="submission" date="2021-01" db="EMBL/GenBank/DDBJ databases">
        <authorList>
            <consortium name="Genoscope - CEA"/>
            <person name="William W."/>
        </authorList>
    </citation>
    <scope>NUCLEOTIDE SEQUENCE</scope>
</reference>
<evidence type="ECO:0000313" key="2">
    <source>
        <dbReference type="Proteomes" id="UP000689195"/>
    </source>
</evidence>
<name>A0A8S1TI46_9CILI</name>